<reference evidence="5" key="1">
    <citation type="journal article" date="2018" name="Environ. Microbiol.">
        <title>Sporulation capability and amylosome conservation among diverse human colonic and rumen isolates of the keystone starch-degrader Ruminococcus bromii.</title>
        <authorList>
            <person name="Mukhopadhya I."/>
            <person name="Morais S."/>
            <person name="Laverde-Gomez J."/>
            <person name="Sheridan P.O."/>
            <person name="Walker A.W."/>
            <person name="Kelly W."/>
            <person name="Klieve A.V."/>
            <person name="Ouwerkerk D."/>
            <person name="Duncan S.H."/>
            <person name="Louis P."/>
            <person name="Koropatkin N."/>
            <person name="Cockburn D."/>
            <person name="Kibler R."/>
            <person name="Cooper P.J."/>
            <person name="Sandoval C."/>
            <person name="Crost E."/>
            <person name="Juge N."/>
            <person name="Bayer E.A."/>
            <person name="Flint H.J."/>
        </authorList>
    </citation>
    <scope>NUCLEOTIDE SEQUENCE [LARGE SCALE GENOMIC DNA]</scope>
    <source>
        <strain evidence="5">ATCC 27255</strain>
    </source>
</reference>
<dbReference type="PANTHER" id="PTHR13779:SF7">
    <property type="entry name" value="ATPASE WRNIP1"/>
    <property type="match status" value="1"/>
</dbReference>
<dbReference type="GO" id="GO:0006261">
    <property type="term" value="P:DNA-templated DNA replication"/>
    <property type="evidence" value="ECO:0007669"/>
    <property type="project" value="TreeGrafter"/>
</dbReference>
<dbReference type="InterPro" id="IPR051314">
    <property type="entry name" value="AAA_ATPase_RarA/MGS1/WRNIP1"/>
</dbReference>
<evidence type="ECO:0000256" key="1">
    <source>
        <dbReference type="ARBA" id="ARBA00008959"/>
    </source>
</evidence>
<dbReference type="Pfam" id="PF00004">
    <property type="entry name" value="AAA"/>
    <property type="match status" value="1"/>
</dbReference>
<dbReference type="InterPro" id="IPR008921">
    <property type="entry name" value="DNA_pol3_clamp-load_cplx_C"/>
</dbReference>
<dbReference type="Gene3D" id="1.10.3710.10">
    <property type="entry name" value="DNA polymerase III clamp loader subunits, C-terminal domain"/>
    <property type="match status" value="1"/>
</dbReference>
<dbReference type="RefSeq" id="WP_101028219.1">
    <property type="nucleotide sequence ID" value="NZ_CABMMZ010000013.1"/>
</dbReference>
<dbReference type="InterPro" id="IPR003959">
    <property type="entry name" value="ATPase_AAA_core"/>
</dbReference>
<dbReference type="SUPFAM" id="SSF48019">
    <property type="entry name" value="post-AAA+ oligomerization domain-like"/>
    <property type="match status" value="1"/>
</dbReference>
<evidence type="ECO:0000313" key="6">
    <source>
        <dbReference type="Proteomes" id="UP000233425"/>
    </source>
</evidence>
<dbReference type="EMBL" id="NNSR01000013">
    <property type="protein sequence ID" value="PKD32716.1"/>
    <property type="molecule type" value="Genomic_DNA"/>
</dbReference>
<dbReference type="GO" id="GO:0005524">
    <property type="term" value="F:ATP binding"/>
    <property type="evidence" value="ECO:0007669"/>
    <property type="project" value="UniProtKB-KW"/>
</dbReference>
<dbReference type="Pfam" id="PF16193">
    <property type="entry name" value="AAA_assoc_2"/>
    <property type="match status" value="1"/>
</dbReference>
<keyword evidence="6" id="KW-1185">Reference proteome</keyword>
<dbReference type="SUPFAM" id="SSF52540">
    <property type="entry name" value="P-loop containing nucleoside triphosphate hydrolases"/>
    <property type="match status" value="1"/>
</dbReference>
<dbReference type="AlphaFoldDB" id="A0A2N0V0D8"/>
<dbReference type="InterPro" id="IPR003593">
    <property type="entry name" value="AAA+_ATPase"/>
</dbReference>
<evidence type="ECO:0000313" key="5">
    <source>
        <dbReference type="EMBL" id="PKD32716.1"/>
    </source>
</evidence>
<keyword evidence="2" id="KW-0547">Nucleotide-binding</keyword>
<dbReference type="FunFam" id="1.20.272.10:FF:000001">
    <property type="entry name" value="Putative AAA family ATPase"/>
    <property type="match status" value="1"/>
</dbReference>
<comment type="caution">
    <text evidence="5">The sequence shown here is derived from an EMBL/GenBank/DDBJ whole genome shotgun (WGS) entry which is preliminary data.</text>
</comment>
<evidence type="ECO:0000256" key="2">
    <source>
        <dbReference type="ARBA" id="ARBA00022741"/>
    </source>
</evidence>
<dbReference type="Gene3D" id="1.10.8.60">
    <property type="match status" value="1"/>
</dbReference>
<keyword evidence="3" id="KW-0067">ATP-binding</keyword>
<dbReference type="InterPro" id="IPR032423">
    <property type="entry name" value="AAA_assoc_2"/>
</dbReference>
<dbReference type="Gene3D" id="3.40.50.300">
    <property type="entry name" value="P-loop containing nucleotide triphosphate hydrolases"/>
    <property type="match status" value="1"/>
</dbReference>
<gene>
    <name evidence="5" type="primary">rarA</name>
    <name evidence="5" type="ORF">RBATCC27255_00029</name>
</gene>
<accession>A0A2N0V0D8</accession>
<dbReference type="Pfam" id="PF12002">
    <property type="entry name" value="MgsA_C"/>
    <property type="match status" value="1"/>
</dbReference>
<dbReference type="GO" id="GO:0017116">
    <property type="term" value="F:single-stranded DNA helicase activity"/>
    <property type="evidence" value="ECO:0007669"/>
    <property type="project" value="TreeGrafter"/>
</dbReference>
<dbReference type="Gene3D" id="1.20.272.10">
    <property type="match status" value="1"/>
</dbReference>
<dbReference type="GO" id="GO:0003677">
    <property type="term" value="F:DNA binding"/>
    <property type="evidence" value="ECO:0007669"/>
    <property type="project" value="InterPro"/>
</dbReference>
<name>A0A2N0V0D8_9FIRM</name>
<sequence length="421" mass="46982">MNKPLADRIRPKTLDDIVGQKHLIAPEKPLRKIIDSGDIPNLIFYGPSGVGKTTLATYIARKTNRTLKKLNGTTASTADIKEIVSQLNTFSGVNGILLYLDEIQYFNKKQQQTLLEYIENGSITLIASTTENPYFYVYNAILSRSTVFEFKPVTPDEVERAVYRACDFLAEESGIDIEMSEECAKKIATGCGGDVRKAMNAVELSVIATDEIDGKKVVRLETVEQLVQKSAVRYDREGDEHYDIISAYQKSMRGSDPDAALHYLARLLEAGDLPSACRRLMVCACEDVGLAYPQLLPIVKSCVDMAQAVGLPEARIPLADAVVMVCNAPKSNSAYMGINRALADIHTGNSGPVPRQLQNKHCDGEDNPNKGQFYLYPHDFPNHYVEQQYLPDALKDKKYYEYGKNKNEQAFKAYWDKIKGK</sequence>
<dbReference type="SMART" id="SM00382">
    <property type="entry name" value="AAA"/>
    <property type="match status" value="1"/>
</dbReference>
<protein>
    <submittedName>
        <fullName evidence="5">Replication-associated recombination protein A</fullName>
    </submittedName>
</protein>
<dbReference type="PANTHER" id="PTHR13779">
    <property type="entry name" value="WERNER HELICASE-INTERACTING PROTEIN 1 FAMILY MEMBER"/>
    <property type="match status" value="1"/>
</dbReference>
<dbReference type="GO" id="GO:0008047">
    <property type="term" value="F:enzyme activator activity"/>
    <property type="evidence" value="ECO:0007669"/>
    <property type="project" value="TreeGrafter"/>
</dbReference>
<dbReference type="CDD" id="cd00009">
    <property type="entry name" value="AAA"/>
    <property type="match status" value="1"/>
</dbReference>
<dbReference type="GO" id="GO:0000731">
    <property type="term" value="P:DNA synthesis involved in DNA repair"/>
    <property type="evidence" value="ECO:0007669"/>
    <property type="project" value="TreeGrafter"/>
</dbReference>
<organism evidence="5 6">
    <name type="scientific">Ruminococcus bromii</name>
    <dbReference type="NCBI Taxonomy" id="40518"/>
    <lineage>
        <taxon>Bacteria</taxon>
        <taxon>Bacillati</taxon>
        <taxon>Bacillota</taxon>
        <taxon>Clostridia</taxon>
        <taxon>Eubacteriales</taxon>
        <taxon>Oscillospiraceae</taxon>
        <taxon>Ruminococcus</taxon>
    </lineage>
</organism>
<evidence type="ECO:0000259" key="4">
    <source>
        <dbReference type="SMART" id="SM00382"/>
    </source>
</evidence>
<proteinExistence type="inferred from homology"/>
<dbReference type="GO" id="GO:0016887">
    <property type="term" value="F:ATP hydrolysis activity"/>
    <property type="evidence" value="ECO:0007669"/>
    <property type="project" value="InterPro"/>
</dbReference>
<feature type="domain" description="AAA+ ATPase" evidence="4">
    <location>
        <begin position="38"/>
        <end position="154"/>
    </location>
</feature>
<dbReference type="InterPro" id="IPR021886">
    <property type="entry name" value="MgsA_C"/>
</dbReference>
<comment type="similarity">
    <text evidence="1">Belongs to the AAA ATPase family. RarA/MGS1/WRNIP1 subfamily.</text>
</comment>
<dbReference type="CDD" id="cd18139">
    <property type="entry name" value="HLD_clamp_RarA"/>
    <property type="match status" value="1"/>
</dbReference>
<dbReference type="InterPro" id="IPR027417">
    <property type="entry name" value="P-loop_NTPase"/>
</dbReference>
<evidence type="ECO:0000256" key="3">
    <source>
        <dbReference type="ARBA" id="ARBA00022840"/>
    </source>
</evidence>
<dbReference type="Proteomes" id="UP000233425">
    <property type="component" value="Unassembled WGS sequence"/>
</dbReference>